<dbReference type="RefSeq" id="WP_270898156.1">
    <property type="nucleotide sequence ID" value="NZ_JBHSPF010000068.1"/>
</dbReference>
<keyword evidence="4" id="KW-1185">Reference proteome</keyword>
<reference evidence="4" key="1">
    <citation type="journal article" date="2019" name="Int. J. Syst. Evol. Microbiol.">
        <title>The Global Catalogue of Microorganisms (GCM) 10K type strain sequencing project: providing services to taxonomists for standard genome sequencing and annotation.</title>
        <authorList>
            <consortium name="The Broad Institute Genomics Platform"/>
            <consortium name="The Broad Institute Genome Sequencing Center for Infectious Disease"/>
            <person name="Wu L."/>
            <person name="Ma J."/>
        </authorList>
    </citation>
    <scope>NUCLEOTIDE SEQUENCE [LARGE SCALE GENOMIC DNA]</scope>
    <source>
        <strain evidence="4">CGMCC 1.15790</strain>
    </source>
</reference>
<dbReference type="InterPro" id="IPR051675">
    <property type="entry name" value="Endo/Exo/Phosphatase_dom_1"/>
</dbReference>
<dbReference type="InterPro" id="IPR019554">
    <property type="entry name" value="Soluble_ligand-bd"/>
</dbReference>
<dbReference type="Pfam" id="PF12836">
    <property type="entry name" value="HHH_3"/>
    <property type="match status" value="1"/>
</dbReference>
<dbReference type="InterPro" id="IPR003583">
    <property type="entry name" value="Hlx-hairpin-Hlx_DNA-bd_motif"/>
</dbReference>
<gene>
    <name evidence="3" type="ORF">ACFPTR_12980</name>
</gene>
<sequence length="202" mass="22470">MHSIWKEPKWLIGGVAVVLFIVFLFVPFPLKNHQETEIEALLLTEKEEELMDNSASEASEQKETVVIVDVKGEVKNPGVYELTEGDRVKDAIEMAGGINAQGEENGVNLAERLYDEMVIYVPKEGEEVEFAGGGDKEGEKVDLNRADQTELETLPGIGPAKAEAIIRYREEHGLFQSPEEIKQVSGIGEKSFEQLQDLVTVR</sequence>
<evidence type="ECO:0000256" key="1">
    <source>
        <dbReference type="SAM" id="Phobius"/>
    </source>
</evidence>
<dbReference type="PANTHER" id="PTHR21180:SF32">
    <property type="entry name" value="ENDONUCLEASE_EXONUCLEASE_PHOSPHATASE FAMILY DOMAIN-CONTAINING PROTEIN 1"/>
    <property type="match status" value="1"/>
</dbReference>
<dbReference type="EMBL" id="JBHSPF010000068">
    <property type="protein sequence ID" value="MFC5629762.1"/>
    <property type="molecule type" value="Genomic_DNA"/>
</dbReference>
<feature type="transmembrane region" description="Helical" evidence="1">
    <location>
        <begin position="12"/>
        <end position="30"/>
    </location>
</feature>
<name>A0ABW0UAG4_9BACI</name>
<organism evidence="3 4">
    <name type="scientific">Aliibacillus thermotolerans</name>
    <dbReference type="NCBI Taxonomy" id="1834418"/>
    <lineage>
        <taxon>Bacteria</taxon>
        <taxon>Bacillati</taxon>
        <taxon>Bacillota</taxon>
        <taxon>Bacilli</taxon>
        <taxon>Bacillales</taxon>
        <taxon>Bacillaceae</taxon>
        <taxon>Aliibacillus</taxon>
    </lineage>
</organism>
<dbReference type="Proteomes" id="UP001596143">
    <property type="component" value="Unassembled WGS sequence"/>
</dbReference>
<keyword evidence="1" id="KW-1133">Transmembrane helix</keyword>
<dbReference type="Pfam" id="PF10531">
    <property type="entry name" value="SLBB"/>
    <property type="match status" value="1"/>
</dbReference>
<dbReference type="Gene3D" id="1.10.150.280">
    <property type="entry name" value="AF1531-like domain"/>
    <property type="match status" value="1"/>
</dbReference>
<dbReference type="SMART" id="SM00278">
    <property type="entry name" value="HhH1"/>
    <property type="match status" value="2"/>
</dbReference>
<evidence type="ECO:0000313" key="3">
    <source>
        <dbReference type="EMBL" id="MFC5629762.1"/>
    </source>
</evidence>
<dbReference type="SUPFAM" id="SSF47781">
    <property type="entry name" value="RuvA domain 2-like"/>
    <property type="match status" value="1"/>
</dbReference>
<dbReference type="InterPro" id="IPR010994">
    <property type="entry name" value="RuvA_2-like"/>
</dbReference>
<dbReference type="InterPro" id="IPR004509">
    <property type="entry name" value="Competence_ComEA_HhH"/>
</dbReference>
<comment type="caution">
    <text evidence="3">The sequence shown here is derived from an EMBL/GenBank/DDBJ whole genome shotgun (WGS) entry which is preliminary data.</text>
</comment>
<dbReference type="PANTHER" id="PTHR21180">
    <property type="entry name" value="ENDONUCLEASE/EXONUCLEASE/PHOSPHATASE FAMILY DOMAIN-CONTAINING PROTEIN 1"/>
    <property type="match status" value="1"/>
</dbReference>
<keyword evidence="1" id="KW-0472">Membrane</keyword>
<proteinExistence type="predicted"/>
<keyword evidence="1" id="KW-0812">Transmembrane</keyword>
<accession>A0ABW0UAG4</accession>
<feature type="domain" description="Helix-hairpin-helix DNA-binding motif class 1" evidence="2">
    <location>
        <begin position="149"/>
        <end position="168"/>
    </location>
</feature>
<dbReference type="NCBIfam" id="TIGR00426">
    <property type="entry name" value="competence protein ComEA helix-hairpin-helix repeat region"/>
    <property type="match status" value="1"/>
</dbReference>
<evidence type="ECO:0000259" key="2">
    <source>
        <dbReference type="SMART" id="SM00278"/>
    </source>
</evidence>
<evidence type="ECO:0000313" key="4">
    <source>
        <dbReference type="Proteomes" id="UP001596143"/>
    </source>
</evidence>
<protein>
    <submittedName>
        <fullName evidence="3">Helix-hairpin-helix domain-containing protein</fullName>
    </submittedName>
</protein>
<dbReference type="Gene3D" id="3.10.20.600">
    <property type="match status" value="1"/>
</dbReference>
<feature type="domain" description="Helix-hairpin-helix DNA-binding motif class 1" evidence="2">
    <location>
        <begin position="179"/>
        <end position="198"/>
    </location>
</feature>
<dbReference type="SUPFAM" id="SSF142984">
    <property type="entry name" value="Nqo1 middle domain-like"/>
    <property type="match status" value="1"/>
</dbReference>